<name>A0A8S3Q4V9_MYTED</name>
<keyword evidence="4" id="KW-1185">Reference proteome</keyword>
<accession>A0A8S3Q4V9</accession>
<comment type="caution">
    <text evidence="3">The sequence shown here is derived from an EMBL/GenBank/DDBJ whole genome shotgun (WGS) entry which is preliminary data.</text>
</comment>
<reference evidence="3" key="1">
    <citation type="submission" date="2021-03" db="EMBL/GenBank/DDBJ databases">
        <authorList>
            <person name="Bekaert M."/>
        </authorList>
    </citation>
    <scope>NUCLEOTIDE SEQUENCE</scope>
</reference>
<dbReference type="InterPro" id="IPR013087">
    <property type="entry name" value="Znf_C2H2_type"/>
</dbReference>
<dbReference type="Gene3D" id="3.30.160.60">
    <property type="entry name" value="Classic Zinc Finger"/>
    <property type="match status" value="1"/>
</dbReference>
<dbReference type="EMBL" id="CAJPWZ010000349">
    <property type="protein sequence ID" value="CAG2190988.1"/>
    <property type="molecule type" value="Genomic_DNA"/>
</dbReference>
<protein>
    <recommendedName>
        <fullName evidence="2">C2H2-type domain-containing protein</fullName>
    </recommendedName>
</protein>
<dbReference type="SMART" id="SM00355">
    <property type="entry name" value="ZnF_C2H2"/>
    <property type="match status" value="2"/>
</dbReference>
<dbReference type="Proteomes" id="UP000683360">
    <property type="component" value="Unassembled WGS sequence"/>
</dbReference>
<evidence type="ECO:0000256" key="1">
    <source>
        <dbReference type="SAM" id="MobiDB-lite"/>
    </source>
</evidence>
<proteinExistence type="predicted"/>
<sequence>MSSVVSTKCWLCPETYEKKKDLKSHAISEHSVCRVVCPWCVDSERTFGRMSELTKHSKRKHNDLTIDLLEGDFFTEPNGFWLAKRPDDYIRIIKPSEWTSTIAIRTRAALLGWVEATKKEGSDKHKKSWEEGWKKALGHITIEHANKECRNRENRNQELAALEAATDDSHPAKRMDVCIESEGEGTSPSRRKRKVCKESDEEEVLEEKRTRRTDVGQTAALSQSKYCYHLEVEMVADHPPSYLVDDCDYDTTIPYVEDQPFFKSLPIHSTKNHFLSSWTGQPTLPSSITPLRPSIVHRPSIPSTFAKRPAPITNRLQTPQHFSSLYPKLPISATASTTTPIASTVTATTSTIGSSTTVPVTTAAGTGAGVTAAVSTTVTGRTIQPPTYIYNMSSILKIE</sequence>
<dbReference type="PROSITE" id="PS00028">
    <property type="entry name" value="ZINC_FINGER_C2H2_1"/>
    <property type="match status" value="1"/>
</dbReference>
<feature type="region of interest" description="Disordered" evidence="1">
    <location>
        <begin position="179"/>
        <end position="211"/>
    </location>
</feature>
<organism evidence="3 4">
    <name type="scientific">Mytilus edulis</name>
    <name type="common">Blue mussel</name>
    <dbReference type="NCBI Taxonomy" id="6550"/>
    <lineage>
        <taxon>Eukaryota</taxon>
        <taxon>Metazoa</taxon>
        <taxon>Spiralia</taxon>
        <taxon>Lophotrochozoa</taxon>
        <taxon>Mollusca</taxon>
        <taxon>Bivalvia</taxon>
        <taxon>Autobranchia</taxon>
        <taxon>Pteriomorphia</taxon>
        <taxon>Mytilida</taxon>
        <taxon>Mytiloidea</taxon>
        <taxon>Mytilidae</taxon>
        <taxon>Mytilinae</taxon>
        <taxon>Mytilus</taxon>
    </lineage>
</organism>
<dbReference type="AlphaFoldDB" id="A0A8S3Q4V9"/>
<evidence type="ECO:0000313" key="3">
    <source>
        <dbReference type="EMBL" id="CAG2190988.1"/>
    </source>
</evidence>
<evidence type="ECO:0000313" key="4">
    <source>
        <dbReference type="Proteomes" id="UP000683360"/>
    </source>
</evidence>
<evidence type="ECO:0000259" key="2">
    <source>
        <dbReference type="PROSITE" id="PS00028"/>
    </source>
</evidence>
<feature type="domain" description="C2H2-type" evidence="2">
    <location>
        <begin position="9"/>
        <end position="30"/>
    </location>
</feature>
<dbReference type="OrthoDB" id="6100293at2759"/>
<gene>
    <name evidence="3" type="ORF">MEDL_6245</name>
</gene>